<dbReference type="EMBL" id="VJOO01000044">
    <property type="protein sequence ID" value="TSE34451.1"/>
    <property type="molecule type" value="Genomic_DNA"/>
</dbReference>
<evidence type="ECO:0000259" key="5">
    <source>
        <dbReference type="SMART" id="SM00849"/>
    </source>
</evidence>
<evidence type="ECO:0000256" key="2">
    <source>
        <dbReference type="ARBA" id="ARBA00022801"/>
    </source>
</evidence>
<dbReference type="PANTHER" id="PTHR43223:SF1">
    <property type="entry name" value="ALKYL_ARYL-SULFATASE BDS1"/>
    <property type="match status" value="1"/>
</dbReference>
<dbReference type="GO" id="GO:0046983">
    <property type="term" value="F:protein dimerization activity"/>
    <property type="evidence" value="ECO:0007669"/>
    <property type="project" value="InterPro"/>
</dbReference>
<keyword evidence="1" id="KW-0479">Metal-binding</keyword>
<dbReference type="InterPro" id="IPR029228">
    <property type="entry name" value="Alkyl_sulf_dimr"/>
</dbReference>
<evidence type="ECO:0000256" key="3">
    <source>
        <dbReference type="ARBA" id="ARBA00022833"/>
    </source>
</evidence>
<dbReference type="PROSITE" id="PS51257">
    <property type="entry name" value="PROKAR_LIPOPROTEIN"/>
    <property type="match status" value="1"/>
</dbReference>
<name>A0A554XF32_9BURK</name>
<dbReference type="InterPro" id="IPR036527">
    <property type="entry name" value="SCP2_sterol-bd_dom_sf"/>
</dbReference>
<feature type="domain" description="Metallo-beta-lactamase" evidence="5">
    <location>
        <begin position="63"/>
        <end position="277"/>
    </location>
</feature>
<keyword evidence="2 6" id="KW-0378">Hydrolase</keyword>
<dbReference type="Proteomes" id="UP000316388">
    <property type="component" value="Unassembled WGS sequence"/>
</dbReference>
<evidence type="ECO:0000256" key="1">
    <source>
        <dbReference type="ARBA" id="ARBA00022723"/>
    </source>
</evidence>
<dbReference type="SUPFAM" id="SSF55718">
    <property type="entry name" value="SCP-like"/>
    <property type="match status" value="1"/>
</dbReference>
<dbReference type="AlphaFoldDB" id="A0A554XF32"/>
<reference evidence="6 7" key="1">
    <citation type="submission" date="2019-07" db="EMBL/GenBank/DDBJ databases">
        <title>Tepidimonas fonticaldi AT-A2 draft genome.</title>
        <authorList>
            <person name="Da Costa M.S."/>
            <person name="Froufe H.J.C."/>
            <person name="Egas C."/>
            <person name="Albuquerque L."/>
        </authorList>
    </citation>
    <scope>NUCLEOTIDE SEQUENCE [LARGE SCALE GENOMIC DNA]</scope>
    <source>
        <strain evidence="6 7">AT-A2</strain>
    </source>
</reference>
<keyword evidence="3" id="KW-0862">Zinc</keyword>
<dbReference type="PANTHER" id="PTHR43223">
    <property type="entry name" value="ALKYL/ARYL-SULFATASE"/>
    <property type="match status" value="1"/>
</dbReference>
<dbReference type="Gene3D" id="3.60.15.30">
    <property type="entry name" value="Metallo-beta-lactamase domain"/>
    <property type="match status" value="1"/>
</dbReference>
<dbReference type="GO" id="GO:0018741">
    <property type="term" value="F:linear primary-alkylsulfatase activity"/>
    <property type="evidence" value="ECO:0007669"/>
    <property type="project" value="InterPro"/>
</dbReference>
<dbReference type="InterPro" id="IPR029229">
    <property type="entry name" value="Alkyl_sulf_C"/>
</dbReference>
<dbReference type="RefSeq" id="WP_143969816.1">
    <property type="nucleotide sequence ID" value="NZ_VJOO01000044.1"/>
</dbReference>
<organism evidence="6 7">
    <name type="scientific">Tepidimonas fonticaldi</name>
    <dbReference type="NCBI Taxonomy" id="1101373"/>
    <lineage>
        <taxon>Bacteria</taxon>
        <taxon>Pseudomonadati</taxon>
        <taxon>Pseudomonadota</taxon>
        <taxon>Betaproteobacteria</taxon>
        <taxon>Burkholderiales</taxon>
        <taxon>Tepidimonas</taxon>
    </lineage>
</organism>
<dbReference type="SMART" id="SM00849">
    <property type="entry name" value="Lactamase_B"/>
    <property type="match status" value="1"/>
</dbReference>
<dbReference type="SUPFAM" id="SSF56281">
    <property type="entry name" value="Metallo-hydrolase/oxidoreductase"/>
    <property type="match status" value="1"/>
</dbReference>
<evidence type="ECO:0000256" key="4">
    <source>
        <dbReference type="ARBA" id="ARBA00033751"/>
    </source>
</evidence>
<dbReference type="InterPro" id="IPR038536">
    <property type="entry name" value="Alkyl/aryl-sulf_dimr_sf"/>
</dbReference>
<dbReference type="Pfam" id="PF14863">
    <property type="entry name" value="Alkyl_sulf_dimr"/>
    <property type="match status" value="1"/>
</dbReference>
<dbReference type="EC" id="3.1.6.-" evidence="6"/>
<dbReference type="Pfam" id="PF14864">
    <property type="entry name" value="Alkyl_sulf_C"/>
    <property type="match status" value="1"/>
</dbReference>
<protein>
    <submittedName>
        <fullName evidence="6">Putative alkyl/aryl-sulfatase YjcS</fullName>
        <ecNumber evidence="6">3.1.6.-</ecNumber>
    </submittedName>
</protein>
<accession>A0A554XF32</accession>
<dbReference type="InterPro" id="IPR044097">
    <property type="entry name" value="Bds1/SdsA1_MBL-fold"/>
</dbReference>
<comment type="similarity">
    <text evidence="4">Belongs to the metallo-beta-lactamase superfamily. Type III sulfatase family.</text>
</comment>
<sequence length="576" mass="64365">MKNGFWGFAGLFLCLGLSACGRESALPAAPVATPAALEAHSQEFRREVIKVTDGVYVAVGYGIANSIMLEGDDGVIIVDVMETLESAQAVAAEFRKITPKPVRAFIYTHSHPDHIGGAPAFLVPGQEAPPVYAQADVARNMDKITTELQPIITRRAFRMYGNLLPREEMVNVGIGPELGLHEGSSIRILRPTQTFDDVMEDTVAGIHFQLVHAPGETEDQLFVWLPERKILLPGDNFYKAFPNLYTIRGTSYRDPKAWAASLDKMRALKPEYLVPSHTRPLAGAEYIYNTLTDYRDAIRFVYDQSIRLINQGLMPDEIAQRIQLPPHLAKSPFLQAFYGKPAWSAKSIFSGNLGWYDGNPSTLQPLPPDEQAKRMVELAGGEEALTRRIVEASQQGQHQWVLQLTDYALLVNPDNDRAKQARIAALKTLGEAEANPNARHYYLVSMRELRDGLKLPDRALTPKPEMLRDMPLSIFFDGMAVNLDAEASADTVIKVAFEFTDSPERYTYIVRRGVSEVVPQLLPEADIHVRVSAQIFKEMLARLRNSALTIAKDFEVVKGNKLEFVRFMRLFVPEES</sequence>
<dbReference type="GO" id="GO:0046872">
    <property type="term" value="F:metal ion binding"/>
    <property type="evidence" value="ECO:0007669"/>
    <property type="project" value="UniProtKB-KW"/>
</dbReference>
<dbReference type="InterPro" id="IPR036866">
    <property type="entry name" value="RibonucZ/Hydroxyglut_hydro"/>
</dbReference>
<proteinExistence type="inferred from homology"/>
<dbReference type="InterPro" id="IPR001279">
    <property type="entry name" value="Metallo-B-lactamas"/>
</dbReference>
<evidence type="ECO:0000313" key="7">
    <source>
        <dbReference type="Proteomes" id="UP000316388"/>
    </source>
</evidence>
<evidence type="ECO:0000313" key="6">
    <source>
        <dbReference type="EMBL" id="TSE34451.1"/>
    </source>
</evidence>
<dbReference type="Pfam" id="PF00753">
    <property type="entry name" value="Lactamase_B"/>
    <property type="match status" value="1"/>
</dbReference>
<dbReference type="Gene3D" id="3.30.1050.10">
    <property type="entry name" value="SCP2 sterol-binding domain"/>
    <property type="match status" value="1"/>
</dbReference>
<dbReference type="InterPro" id="IPR052195">
    <property type="entry name" value="Bact_Alkyl/Aryl-Sulfatase"/>
</dbReference>
<dbReference type="Gene3D" id="1.25.40.880">
    <property type="entry name" value="Alkyl sulfatase, dimerisation domain"/>
    <property type="match status" value="1"/>
</dbReference>
<comment type="caution">
    <text evidence="6">The sequence shown here is derived from an EMBL/GenBank/DDBJ whole genome shotgun (WGS) entry which is preliminary data.</text>
</comment>
<dbReference type="GO" id="GO:0018909">
    <property type="term" value="P:dodecyl sulfate metabolic process"/>
    <property type="evidence" value="ECO:0007669"/>
    <property type="project" value="InterPro"/>
</dbReference>
<gene>
    <name evidence="6" type="primary">yjcS</name>
    <name evidence="6" type="ORF">Tfont_02646</name>
</gene>
<dbReference type="CDD" id="cd07710">
    <property type="entry name" value="arylsulfatase_Sdsa1-like_MBL-fold"/>
    <property type="match status" value="1"/>
</dbReference>